<dbReference type="SUPFAM" id="SSF49299">
    <property type="entry name" value="PKD domain"/>
    <property type="match status" value="1"/>
</dbReference>
<reference evidence="4" key="1">
    <citation type="journal article" date="2019" name="Int. J. Syst. Evol. Microbiol.">
        <title>The Global Catalogue of Microorganisms (GCM) 10K type strain sequencing project: providing services to taxonomists for standard genome sequencing and annotation.</title>
        <authorList>
            <consortium name="The Broad Institute Genomics Platform"/>
            <consortium name="The Broad Institute Genome Sequencing Center for Infectious Disease"/>
            <person name="Wu L."/>
            <person name="Ma J."/>
        </authorList>
    </citation>
    <scope>NUCLEOTIDE SEQUENCE [LARGE SCALE GENOMIC DNA]</scope>
    <source>
        <strain evidence="4">CECT 7477</strain>
    </source>
</reference>
<keyword evidence="1" id="KW-0732">Signal</keyword>
<evidence type="ECO:0000313" key="3">
    <source>
        <dbReference type="EMBL" id="MFC4095531.1"/>
    </source>
</evidence>
<dbReference type="Gene3D" id="2.60.40.10">
    <property type="entry name" value="Immunoglobulins"/>
    <property type="match status" value="2"/>
</dbReference>
<dbReference type="InterPro" id="IPR013783">
    <property type="entry name" value="Ig-like_fold"/>
</dbReference>
<sequence>MKNIVFLILFSISLHMFGQYDVYAEFRYVGGVSPYNGNVQIGIQSAILFNEYLQSPSYPPQQFTYGETLANSTSNSSLNWNARLDFGSEPSLTENGVVNLNSREDFSLTGQGYSLSGSIRLVPKIEITASHTTGSKCYSEDVTFNATVGHPTEAYSWSFYTASDPTEKPLIFNSQSKTLNLTDLFPDNPTDHIEEVITFVVTNNLNGGYKKTIDYSWLSCGLNLTNIEPEPEKCAGTNNGSVRFEFEDDLPNNSSLRVYLYEGTPPDNVVDDLEKDNPTVAGNTPQTISDSNDQLINANGTYYWEYQGLAGAIGGKNYFVVHQVLNGDGTVSSAAITDGFKIESPTEITASSSLESAAACIGENTVYSLSADGGYLSGGSSTLSDYEFRYRVNGGVYNSTSSTLEIPASLNDQTVDILVEYTGNSNNCTNDVNNPHSFIVLKTPVAIEINDDPSQSFGLPPSASGLSNGSVRITLAQGDGSFNYNLYRFDEIGNSFILHDSESNTTEDPYTFENLPEGRYQVTVSLVSGSNCSDTSQEFELIANQLPTIENVNATAPSCTGQLDGSITLQVTGGTPPLQFRWYDSNGVQIPGEVNNSLTSLAPGTYSFRAISAGGDFDIEGAYSEAADIEVPQPTSIEIMEVSPTNASCFGADDGSLEISVSGATEYDYSLNGGLNWTALTGTTITNLGSGFYEVIIRKRNTPICVSPPSSQVEIVEPTEIIINPTVQDVSTNGGNDGAITISVAGGLPEIDANENYIFSWVGLGPNNTSFSSNTQNITGLIAGRYEITVSDSNGCSSTPLEIEITEPGPLSINNITIVSQMNCPAANDAIITADVTGTSPVTFDWYRDGSLYAQTIDDNTIENLPPGDYQLFLNDGSVPNALESAIVTIDAIEVISVDITATGTCANSTEGSIIISNPQGGTPGYAYSIDGTNFQPSGNFSFLNSGNYTVTVRDSNGCEMVQTDVVVDSYPEILLDNENTIVLSVSAEGRSDGAISPIFTGGVPPFTYQWTGPNVNGTNTQDISGLAEGDYSILVTDANGCILNESFTITEPGELIVTASQTEVIPCSGDAFGEIAGQVTGGVAPYVLEWFQQINGSDTKLAEDSNLLADLGPGSYFLRATDANGISADSGIVVITEPDLLTASVLSTTSILCSGEATGAVEVTFSGGTAPYEFSWSNGDSSLNLTNVPSGEYTLFISDVNGCYTELTAVVEAAPDALQISNRDLLNVSEYNANDGSISLELSGGAFPFDIEWTQLSNGLVIGDQENISRLAAGRYQVTISDDNGCRLTEIFEITQPDIVEETIIQPACEGDTNGSISLLVNQGNGTFTYDWSTGETTNTITNLAPGSYSVTVTGLENGPVTRTYLIEYPKPVEVDLGEDQTLCLDQELALDASIEDEGAIYSWTSNNGFTSNSPAINITQSGTYTIIVTSSSGCKAEGSISVDISTEEINAELAASTQAFVNETVVAVDISYPLPDRLEWIFPDEALVVSSDSDEAQLQFTEAGEYEIGIITYRGDCIAQQTKKIIINQSDSTVKEEATANGSKLVEDFLIYPNPSSGQFTADIHMTERGNISIKVFSLANNALIASKKERGASSYKVPFDISGLPAGVYAVLLETPYGKTLRKVIKK</sequence>
<dbReference type="NCBIfam" id="TIGR04183">
    <property type="entry name" value="Por_Secre_tail"/>
    <property type="match status" value="1"/>
</dbReference>
<dbReference type="InterPro" id="IPR025667">
    <property type="entry name" value="SprB_repeat"/>
</dbReference>
<evidence type="ECO:0000313" key="4">
    <source>
        <dbReference type="Proteomes" id="UP001595814"/>
    </source>
</evidence>
<dbReference type="EMBL" id="JBHSAW010000004">
    <property type="protein sequence ID" value="MFC4095531.1"/>
    <property type="molecule type" value="Genomic_DNA"/>
</dbReference>
<dbReference type="Pfam" id="PF18962">
    <property type="entry name" value="Por_Secre_tail"/>
    <property type="match status" value="1"/>
</dbReference>
<gene>
    <name evidence="3" type="ORF">ACFOUT_06575</name>
</gene>
<evidence type="ECO:0000256" key="1">
    <source>
        <dbReference type="ARBA" id="ARBA00022729"/>
    </source>
</evidence>
<proteinExistence type="predicted"/>
<comment type="caution">
    <text evidence="3">The sequence shown here is derived from an EMBL/GenBank/DDBJ whole genome shotgun (WGS) entry which is preliminary data.</text>
</comment>
<dbReference type="InterPro" id="IPR035986">
    <property type="entry name" value="PKD_dom_sf"/>
</dbReference>
<protein>
    <submittedName>
        <fullName evidence="3">T9SS type A sorting domain-containing protein</fullName>
    </submittedName>
</protein>
<accession>A0ABV8JN07</accession>
<dbReference type="Pfam" id="PF13573">
    <property type="entry name" value="SprB"/>
    <property type="match status" value="4"/>
</dbReference>
<feature type="domain" description="Secretion system C-terminal sorting" evidence="2">
    <location>
        <begin position="1553"/>
        <end position="1628"/>
    </location>
</feature>
<dbReference type="Proteomes" id="UP001595814">
    <property type="component" value="Unassembled WGS sequence"/>
</dbReference>
<dbReference type="InterPro" id="IPR026444">
    <property type="entry name" value="Secre_tail"/>
</dbReference>
<organism evidence="3 4">
    <name type="scientific">Euzebyella saccharophila</name>
    <dbReference type="NCBI Taxonomy" id="679664"/>
    <lineage>
        <taxon>Bacteria</taxon>
        <taxon>Pseudomonadati</taxon>
        <taxon>Bacteroidota</taxon>
        <taxon>Flavobacteriia</taxon>
        <taxon>Flavobacteriales</taxon>
        <taxon>Flavobacteriaceae</taxon>
        <taxon>Euzebyella</taxon>
    </lineage>
</organism>
<evidence type="ECO:0000259" key="2">
    <source>
        <dbReference type="Pfam" id="PF18962"/>
    </source>
</evidence>
<dbReference type="RefSeq" id="WP_192460797.1">
    <property type="nucleotide sequence ID" value="NZ_JACYFJ010000001.1"/>
</dbReference>
<name>A0ABV8JN07_9FLAO</name>
<keyword evidence="4" id="KW-1185">Reference proteome</keyword>